<dbReference type="Proteomes" id="UP001148838">
    <property type="component" value="Unassembled WGS sequence"/>
</dbReference>
<dbReference type="SUPFAM" id="SSF49870">
    <property type="entry name" value="Osmotin, thaumatin-like protein"/>
    <property type="match status" value="1"/>
</dbReference>
<comment type="caution">
    <text evidence="1">The sequence shown here is derived from an EMBL/GenBank/DDBJ whole genome shotgun (WGS) entry which is preliminary data.</text>
</comment>
<name>A0ABQ8TK54_PERAM</name>
<dbReference type="Pfam" id="PF00314">
    <property type="entry name" value="Thaumatin"/>
    <property type="match status" value="1"/>
</dbReference>
<proteinExistence type="predicted"/>
<dbReference type="SMART" id="SM00205">
    <property type="entry name" value="THN"/>
    <property type="match status" value="1"/>
</dbReference>
<accession>A0ABQ8TK54</accession>
<evidence type="ECO:0000313" key="1">
    <source>
        <dbReference type="EMBL" id="KAJ4446055.1"/>
    </source>
</evidence>
<dbReference type="PANTHER" id="PTHR31048">
    <property type="entry name" value="OS03G0233200 PROTEIN"/>
    <property type="match status" value="1"/>
</dbReference>
<dbReference type="InterPro" id="IPR001938">
    <property type="entry name" value="Thaumatin"/>
</dbReference>
<keyword evidence="2" id="KW-1185">Reference proteome</keyword>
<dbReference type="EMBL" id="JAJSOF020000009">
    <property type="protein sequence ID" value="KAJ4446055.1"/>
    <property type="molecule type" value="Genomic_DNA"/>
</dbReference>
<dbReference type="InterPro" id="IPR037176">
    <property type="entry name" value="Osmotin/thaumatin-like_sf"/>
</dbReference>
<dbReference type="Gene3D" id="2.60.110.10">
    <property type="entry name" value="Thaumatin"/>
    <property type="match status" value="1"/>
</dbReference>
<dbReference type="PROSITE" id="PS51367">
    <property type="entry name" value="THAUMATIN_2"/>
    <property type="match status" value="1"/>
</dbReference>
<sequence length="182" mass="20074">MNGISKAWFGLCGELNRSISLTHMNLKLVYARQFHLHNILDYTVWVGIRGNEGKEKPDNGGFVLQAGGKKTVQVEDNWAGRFWARTGCKFDDSGLAHCVTGDCGNELHCNGLEGQPPASLAEVSLQAIDDLDYYSISLADGFNVPIQLPLMVMDFDQLKSSTESYPVFVHVGLRENPGKNLN</sequence>
<reference evidence="1 2" key="1">
    <citation type="journal article" date="2022" name="Allergy">
        <title>Genome assembly and annotation of Periplaneta americana reveal a comprehensive cockroach allergen profile.</title>
        <authorList>
            <person name="Wang L."/>
            <person name="Xiong Q."/>
            <person name="Saelim N."/>
            <person name="Wang L."/>
            <person name="Nong W."/>
            <person name="Wan A.T."/>
            <person name="Shi M."/>
            <person name="Liu X."/>
            <person name="Cao Q."/>
            <person name="Hui J.H.L."/>
            <person name="Sookrung N."/>
            <person name="Leung T.F."/>
            <person name="Tungtrongchitr A."/>
            <person name="Tsui S.K.W."/>
        </authorList>
    </citation>
    <scope>NUCLEOTIDE SEQUENCE [LARGE SCALE GENOMIC DNA]</scope>
    <source>
        <strain evidence="1">PWHHKU_190912</strain>
    </source>
</reference>
<protein>
    <submittedName>
        <fullName evidence="1">Uncharacterized protein</fullName>
    </submittedName>
</protein>
<dbReference type="PRINTS" id="PR00347">
    <property type="entry name" value="THAUMATIN"/>
</dbReference>
<evidence type="ECO:0000313" key="2">
    <source>
        <dbReference type="Proteomes" id="UP001148838"/>
    </source>
</evidence>
<gene>
    <name evidence="1" type="ORF">ANN_12741</name>
</gene>
<organism evidence="1 2">
    <name type="scientific">Periplaneta americana</name>
    <name type="common">American cockroach</name>
    <name type="synonym">Blatta americana</name>
    <dbReference type="NCBI Taxonomy" id="6978"/>
    <lineage>
        <taxon>Eukaryota</taxon>
        <taxon>Metazoa</taxon>
        <taxon>Ecdysozoa</taxon>
        <taxon>Arthropoda</taxon>
        <taxon>Hexapoda</taxon>
        <taxon>Insecta</taxon>
        <taxon>Pterygota</taxon>
        <taxon>Neoptera</taxon>
        <taxon>Polyneoptera</taxon>
        <taxon>Dictyoptera</taxon>
        <taxon>Blattodea</taxon>
        <taxon>Blattoidea</taxon>
        <taxon>Blattidae</taxon>
        <taxon>Blattinae</taxon>
        <taxon>Periplaneta</taxon>
    </lineage>
</organism>